<proteinExistence type="predicted"/>
<keyword evidence="3" id="KW-1185">Reference proteome</keyword>
<feature type="compositionally biased region" description="Low complexity" evidence="1">
    <location>
        <begin position="260"/>
        <end position="277"/>
    </location>
</feature>
<feature type="compositionally biased region" description="Basic residues" evidence="1">
    <location>
        <begin position="42"/>
        <end position="60"/>
    </location>
</feature>
<feature type="region of interest" description="Disordered" evidence="1">
    <location>
        <begin position="154"/>
        <end position="173"/>
    </location>
</feature>
<accession>A0A1M6YLE2</accession>
<feature type="region of interest" description="Disordered" evidence="1">
    <location>
        <begin position="1"/>
        <end position="140"/>
    </location>
</feature>
<evidence type="ECO:0000313" key="2">
    <source>
        <dbReference type="EMBL" id="SHL19141.1"/>
    </source>
</evidence>
<feature type="compositionally biased region" description="Basic and acidic residues" evidence="1">
    <location>
        <begin position="61"/>
        <end position="98"/>
    </location>
</feature>
<evidence type="ECO:0000313" key="3">
    <source>
        <dbReference type="Proteomes" id="UP000184111"/>
    </source>
</evidence>
<name>A0A1M6YLE2_9ACTN</name>
<dbReference type="Proteomes" id="UP000184111">
    <property type="component" value="Unassembled WGS sequence"/>
</dbReference>
<dbReference type="AlphaFoldDB" id="A0A1M6YLE2"/>
<sequence>MRRLRPTACSRAPRPAMPPRLTSERPCCHVDTRKEAHECSRVRRFVRRMPGRRRGTARRPTRIEADRRGSATDQQQKDVSRGPPEVRNRGVADSRGGRESPPGRNVGFAPKFWRGGGARRAHAGGDMPGNRGSWRRSFPAAESSSAASLITVRHAAAAPQPRRGATTEAEHDYGACTARRALLAPGGRVRPPERGPRAPGNGWAARARHTARGATQRPPGRSATRGDCGSGTRWPAAPRHSRLAEARADPRLTMQPPAPASAQSAQAGARPHIPGAHAAHRRRRSAGPPPGVAGRRSSDRRGMFGRGTFRATGAFG</sequence>
<gene>
    <name evidence="2" type="ORF">SAMN05216499_10336</name>
</gene>
<dbReference type="EMBL" id="FRBI01000003">
    <property type="protein sequence ID" value="SHL19141.1"/>
    <property type="molecule type" value="Genomic_DNA"/>
</dbReference>
<feature type="region of interest" description="Disordered" evidence="1">
    <location>
        <begin position="182"/>
        <end position="316"/>
    </location>
</feature>
<protein>
    <submittedName>
        <fullName evidence="2">Uncharacterized protein</fullName>
    </submittedName>
</protein>
<reference evidence="2 3" key="1">
    <citation type="submission" date="2016-11" db="EMBL/GenBank/DDBJ databases">
        <authorList>
            <person name="Jaros S."/>
            <person name="Januszkiewicz K."/>
            <person name="Wedrychowicz H."/>
        </authorList>
    </citation>
    <scope>NUCLEOTIDE SEQUENCE [LARGE SCALE GENOMIC DNA]</scope>
    <source>
        <strain evidence="2 3">CGMCC 4.2025</strain>
    </source>
</reference>
<dbReference type="STRING" id="310782.SAMN05216499_10336"/>
<organism evidence="2 3">
    <name type="scientific">Actinacidiphila paucisporea</name>
    <dbReference type="NCBI Taxonomy" id="310782"/>
    <lineage>
        <taxon>Bacteria</taxon>
        <taxon>Bacillati</taxon>
        <taxon>Actinomycetota</taxon>
        <taxon>Actinomycetes</taxon>
        <taxon>Kitasatosporales</taxon>
        <taxon>Streptomycetaceae</taxon>
        <taxon>Actinacidiphila</taxon>
    </lineage>
</organism>
<feature type="compositionally biased region" description="Basic and acidic residues" evidence="1">
    <location>
        <begin position="22"/>
        <end position="41"/>
    </location>
</feature>
<evidence type="ECO:0000256" key="1">
    <source>
        <dbReference type="SAM" id="MobiDB-lite"/>
    </source>
</evidence>